<gene>
    <name evidence="1" type="ORF">AMST5_00004</name>
</gene>
<evidence type="ECO:0000313" key="1">
    <source>
        <dbReference type="EMBL" id="CAJ0848616.1"/>
    </source>
</evidence>
<protein>
    <submittedName>
        <fullName evidence="1">Uncharacterized protein</fullName>
    </submittedName>
</protein>
<name>A0AA48R9N0_9ZZZZ</name>
<dbReference type="EMBL" id="OY288114">
    <property type="protein sequence ID" value="CAJ0848616.1"/>
    <property type="molecule type" value="Genomic_DNA"/>
</dbReference>
<sequence>MCTVDSALQDDCISLVQRRDAEGAYLIRIGTLQTVVTISLRRTWGSRTAFRQSHAIKTPRQPCPNWSCAPEAETPGDALRKAIIGLTMHYRKAVGEGHSPAEEWLVPGN</sequence>
<dbReference type="AlphaFoldDB" id="A0AA48R9N0"/>
<organism evidence="1">
    <name type="scientific">freshwater sediment metagenome</name>
    <dbReference type="NCBI Taxonomy" id="556182"/>
    <lineage>
        <taxon>unclassified sequences</taxon>
        <taxon>metagenomes</taxon>
        <taxon>ecological metagenomes</taxon>
    </lineage>
</organism>
<proteinExistence type="predicted"/>
<accession>A0AA48R9N0</accession>
<reference evidence="1" key="1">
    <citation type="submission" date="2023-07" db="EMBL/GenBank/DDBJ databases">
        <authorList>
            <person name="Pelsma A.J. K."/>
        </authorList>
    </citation>
    <scope>NUCLEOTIDE SEQUENCE</scope>
</reference>